<dbReference type="AlphaFoldDB" id="A0AA86SF86"/>
<gene>
    <name evidence="1" type="ORF">AYBTSS11_LOCUS10414</name>
</gene>
<proteinExistence type="predicted"/>
<evidence type="ECO:0000313" key="2">
    <source>
        <dbReference type="Proteomes" id="UP001189624"/>
    </source>
</evidence>
<organism evidence="1 2">
    <name type="scientific">Sphenostylis stenocarpa</name>
    <dbReference type="NCBI Taxonomy" id="92480"/>
    <lineage>
        <taxon>Eukaryota</taxon>
        <taxon>Viridiplantae</taxon>
        <taxon>Streptophyta</taxon>
        <taxon>Embryophyta</taxon>
        <taxon>Tracheophyta</taxon>
        <taxon>Spermatophyta</taxon>
        <taxon>Magnoliopsida</taxon>
        <taxon>eudicotyledons</taxon>
        <taxon>Gunneridae</taxon>
        <taxon>Pentapetalae</taxon>
        <taxon>rosids</taxon>
        <taxon>fabids</taxon>
        <taxon>Fabales</taxon>
        <taxon>Fabaceae</taxon>
        <taxon>Papilionoideae</taxon>
        <taxon>50 kb inversion clade</taxon>
        <taxon>NPAAA clade</taxon>
        <taxon>indigoferoid/millettioid clade</taxon>
        <taxon>Phaseoleae</taxon>
        <taxon>Sphenostylis</taxon>
    </lineage>
</organism>
<protein>
    <submittedName>
        <fullName evidence="1">Uncharacterized protein</fullName>
    </submittedName>
</protein>
<dbReference type="Proteomes" id="UP001189624">
    <property type="component" value="Chromosome 3"/>
</dbReference>
<reference evidence="1" key="1">
    <citation type="submission" date="2023-10" db="EMBL/GenBank/DDBJ databases">
        <authorList>
            <person name="Domelevo Entfellner J.-B."/>
        </authorList>
    </citation>
    <scope>NUCLEOTIDE SEQUENCE</scope>
</reference>
<sequence>MTVMIHVWEAAFCALGDLFVGCALDLDFVCFIIKVLAYEELPMTLQRHKQHAKKSGHIASDIGSHWESGRFMIGPYDGPFWASIFPFVR</sequence>
<accession>A0AA86SF86</accession>
<evidence type="ECO:0000313" key="1">
    <source>
        <dbReference type="EMBL" id="CAJ1941692.1"/>
    </source>
</evidence>
<dbReference type="EMBL" id="OY731400">
    <property type="protein sequence ID" value="CAJ1941692.1"/>
    <property type="molecule type" value="Genomic_DNA"/>
</dbReference>
<dbReference type="Gramene" id="rna-AYBTSS11_LOCUS10414">
    <property type="protein sequence ID" value="CAJ1941692.1"/>
    <property type="gene ID" value="gene-AYBTSS11_LOCUS10414"/>
</dbReference>
<name>A0AA86SF86_9FABA</name>
<keyword evidence="2" id="KW-1185">Reference proteome</keyword>